<feature type="region of interest" description="Disordered" evidence="1">
    <location>
        <begin position="216"/>
        <end position="235"/>
    </location>
</feature>
<protein>
    <recommendedName>
        <fullName evidence="6">Ubiquitin-like domain-containing protein</fullName>
    </recommendedName>
</protein>
<name>A0A0L9TZY1_PHAAN</name>
<evidence type="ECO:0000256" key="1">
    <source>
        <dbReference type="SAM" id="MobiDB-lite"/>
    </source>
</evidence>
<accession>A0A0L9TZY1</accession>
<reference evidence="4" key="1">
    <citation type="journal article" date="2015" name="Proc. Natl. Acad. Sci. U.S.A.">
        <title>Genome sequencing of adzuki bean (Vigna angularis) provides insight into high starch and low fat accumulation and domestication.</title>
        <authorList>
            <person name="Yang K."/>
            <person name="Tian Z."/>
            <person name="Chen C."/>
            <person name="Luo L."/>
            <person name="Zhao B."/>
            <person name="Wang Z."/>
            <person name="Yu L."/>
            <person name="Li Y."/>
            <person name="Sun Y."/>
            <person name="Li W."/>
            <person name="Chen Y."/>
            <person name="Li Y."/>
            <person name="Zhang Y."/>
            <person name="Ai D."/>
            <person name="Zhao J."/>
            <person name="Shang C."/>
            <person name="Ma Y."/>
            <person name="Wu B."/>
            <person name="Wang M."/>
            <person name="Gao L."/>
            <person name="Sun D."/>
            <person name="Zhang P."/>
            <person name="Guo F."/>
            <person name="Wang W."/>
            <person name="Li Y."/>
            <person name="Wang J."/>
            <person name="Varshney R.K."/>
            <person name="Wang J."/>
            <person name="Ling H.Q."/>
            <person name="Wan P."/>
        </authorList>
    </citation>
    <scope>NUCLEOTIDE SEQUENCE</scope>
    <source>
        <strain evidence="4">cv. Jingnong 6</strain>
    </source>
</reference>
<evidence type="ECO:0008006" key="6">
    <source>
        <dbReference type="Google" id="ProtNLM"/>
    </source>
</evidence>
<dbReference type="EMBL" id="JABFOF010000003">
    <property type="protein sequence ID" value="KAG2401407.1"/>
    <property type="molecule type" value="Genomic_DNA"/>
</dbReference>
<dbReference type="OMA" id="ERMHEVP"/>
<feature type="compositionally biased region" description="Polar residues" evidence="1">
    <location>
        <begin position="225"/>
        <end position="235"/>
    </location>
</feature>
<reference evidence="3" key="2">
    <citation type="submission" date="2015-02" db="EMBL/GenBank/DDBJ databases">
        <authorList>
            <person name="Chooi Y.-H."/>
        </authorList>
    </citation>
    <scope>NUCLEOTIDE SEQUENCE</scope>
    <source>
        <tissue evidence="3">Seedling</tissue>
    </source>
</reference>
<dbReference type="KEGG" id="var:108324774"/>
<dbReference type="Proteomes" id="UP000743370">
    <property type="component" value="Unassembled WGS sequence"/>
</dbReference>
<sequence>MDDDVSLLPPRLRWRTRWKEKKTVDESAEPSEQTKRTAVDSPAEWSTIVLEVKVPTRKERVPIEMHVNDTVLKLKEKVLEQKEMCAVAVERVVLQWHAEHVELLDEQLWKDFIDFDQREIDVYLKPPPRPPRTVKLKLLVVPVNSKEKVEMDVRAEDRVSVLREWMEQAAHRMIRFRLPTIGRYVFIHNERTMDEKMSFRWHHVLHGDTIRILDEKSEHPPYVMQDQNDVAQDRP</sequence>
<dbReference type="Gramene" id="KOM36153">
    <property type="protein sequence ID" value="KOM36153"/>
    <property type="gene ID" value="LR48_Vigan02g230300"/>
</dbReference>
<dbReference type="Proteomes" id="UP000053144">
    <property type="component" value="Chromosome 2"/>
</dbReference>
<evidence type="ECO:0000313" key="5">
    <source>
        <dbReference type="Proteomes" id="UP000743370"/>
    </source>
</evidence>
<proteinExistence type="predicted"/>
<reference evidence="2 5" key="3">
    <citation type="submission" date="2020-05" db="EMBL/GenBank/DDBJ databases">
        <title>Vigna angularis (adzuki bean) Var. LongXiaoDou No. 4 denovo assembly.</title>
        <authorList>
            <person name="Xiang H."/>
        </authorList>
    </citation>
    <scope>NUCLEOTIDE SEQUENCE [LARGE SCALE GENOMIC DNA]</scope>
    <source>
        <tissue evidence="2">Leaf</tissue>
    </source>
</reference>
<dbReference type="STRING" id="3914.A0A0L9TZY1"/>
<feature type="region of interest" description="Disordered" evidence="1">
    <location>
        <begin position="19"/>
        <end position="40"/>
    </location>
</feature>
<dbReference type="EMBL" id="CM003372">
    <property type="protein sequence ID" value="KOM36153.1"/>
    <property type="molecule type" value="Genomic_DNA"/>
</dbReference>
<evidence type="ECO:0000313" key="2">
    <source>
        <dbReference type="EMBL" id="KAG2401407.1"/>
    </source>
</evidence>
<evidence type="ECO:0000313" key="3">
    <source>
        <dbReference type="EMBL" id="KOM36153.1"/>
    </source>
</evidence>
<evidence type="ECO:0000313" key="4">
    <source>
        <dbReference type="Proteomes" id="UP000053144"/>
    </source>
</evidence>
<dbReference type="OrthoDB" id="1407617at2759"/>
<gene>
    <name evidence="2" type="ORF">HKW66_Vig0195570</name>
    <name evidence="3" type="ORF">LR48_Vigan02g230300</name>
</gene>
<dbReference type="AlphaFoldDB" id="A0A0L9TZY1"/>
<organism evidence="3 4">
    <name type="scientific">Phaseolus angularis</name>
    <name type="common">Azuki bean</name>
    <name type="synonym">Vigna angularis</name>
    <dbReference type="NCBI Taxonomy" id="3914"/>
    <lineage>
        <taxon>Eukaryota</taxon>
        <taxon>Viridiplantae</taxon>
        <taxon>Streptophyta</taxon>
        <taxon>Embryophyta</taxon>
        <taxon>Tracheophyta</taxon>
        <taxon>Spermatophyta</taxon>
        <taxon>Magnoliopsida</taxon>
        <taxon>eudicotyledons</taxon>
        <taxon>Gunneridae</taxon>
        <taxon>Pentapetalae</taxon>
        <taxon>rosids</taxon>
        <taxon>fabids</taxon>
        <taxon>Fabales</taxon>
        <taxon>Fabaceae</taxon>
        <taxon>Papilionoideae</taxon>
        <taxon>50 kb inversion clade</taxon>
        <taxon>NPAAA clade</taxon>
        <taxon>indigoferoid/millettioid clade</taxon>
        <taxon>Phaseoleae</taxon>
        <taxon>Vigna</taxon>
    </lineage>
</organism>